<dbReference type="AlphaFoldDB" id="A0A4P7M5W2"/>
<sequence>MGHGCFPDTQSAIVYRICVGKACGYIEGGSARPCRPDKAEPPSGRLQIKQKALSSDRALRFI</sequence>
<evidence type="ECO:0000256" key="1">
    <source>
        <dbReference type="SAM" id="MobiDB-lite"/>
    </source>
</evidence>
<evidence type="ECO:0000313" key="3">
    <source>
        <dbReference type="Proteomes" id="UP000295223"/>
    </source>
</evidence>
<protein>
    <submittedName>
        <fullName evidence="2">Uncharacterized protein</fullName>
    </submittedName>
</protein>
<accession>A0A4P7M5W2</accession>
<dbReference type="Proteomes" id="UP000295223">
    <property type="component" value="Chromosome"/>
</dbReference>
<gene>
    <name evidence="2" type="ORF">E5F22_21390</name>
</gene>
<dbReference type="EMBL" id="CP038593">
    <property type="protein sequence ID" value="QBY65072.1"/>
    <property type="molecule type" value="Genomic_DNA"/>
</dbReference>
<evidence type="ECO:0000313" key="2">
    <source>
        <dbReference type="EMBL" id="QBY65072.1"/>
    </source>
</evidence>
<proteinExistence type="predicted"/>
<name>A0A4P7M5W2_SALSE</name>
<organism evidence="2 3">
    <name type="scientific">Salmonella senftenberg</name>
    <dbReference type="NCBI Taxonomy" id="28150"/>
    <lineage>
        <taxon>Bacteria</taxon>
        <taxon>Pseudomonadati</taxon>
        <taxon>Pseudomonadota</taxon>
        <taxon>Gammaproteobacteria</taxon>
        <taxon>Enterobacterales</taxon>
        <taxon>Enterobacteriaceae</taxon>
        <taxon>Salmonella</taxon>
    </lineage>
</organism>
<reference evidence="2 3" key="1">
    <citation type="submission" date="2019-04" db="EMBL/GenBank/DDBJ databases">
        <title>Development of a multi-locus typing scheme for an Enterobacteriaceae linear plasmid that mediates inter-species transfer of flagella.</title>
        <authorList>
            <person name="Robertson J."/>
            <person name="Lin J."/>
            <person name="Wren-Hedegus A."/>
            <person name="Arya G."/>
            <person name="Carrillo C."/>
            <person name="Nash J.H.E."/>
        </authorList>
    </citation>
    <scope>NUCLEOTIDE SEQUENCE [LARGE SCALE GENOMIC DNA]</scope>
    <source>
        <strain evidence="2 3">SA20130280</strain>
    </source>
</reference>
<feature type="region of interest" description="Disordered" evidence="1">
    <location>
        <begin position="32"/>
        <end position="62"/>
    </location>
</feature>